<dbReference type="AlphaFoldDB" id="A0A9X1RA69"/>
<keyword evidence="3" id="KW-1185">Reference proteome</keyword>
<dbReference type="Proteomes" id="UP001139054">
    <property type="component" value="Unassembled WGS sequence"/>
</dbReference>
<evidence type="ECO:0000313" key="4">
    <source>
        <dbReference type="Proteomes" id="UP001139054"/>
    </source>
</evidence>
<dbReference type="Proteomes" id="UP001139012">
    <property type="component" value="Unassembled WGS sequence"/>
</dbReference>
<proteinExistence type="predicted"/>
<sequence length="66" mass="7297">MKKIAPELVRRKAVLFGQYALPSPEDQVQSAGPVRVQLRCSPFPPETIVQLIDAFRADGAQGQETF</sequence>
<dbReference type="EMBL" id="JAKLTY010000004">
    <property type="protein sequence ID" value="MCG2626515.1"/>
    <property type="molecule type" value="Genomic_DNA"/>
</dbReference>
<name>A0A9X1RA69_9BRAD</name>
<evidence type="ECO:0000313" key="3">
    <source>
        <dbReference type="Proteomes" id="UP001139012"/>
    </source>
</evidence>
<protein>
    <submittedName>
        <fullName evidence="1">Uncharacterized protein</fullName>
    </submittedName>
</protein>
<evidence type="ECO:0000313" key="2">
    <source>
        <dbReference type="EMBL" id="MCG2665712.1"/>
    </source>
</evidence>
<organism evidence="1 4">
    <name type="scientific">Bradyrhizobium zhengyangense</name>
    <dbReference type="NCBI Taxonomy" id="2911009"/>
    <lineage>
        <taxon>Bacteria</taxon>
        <taxon>Pseudomonadati</taxon>
        <taxon>Pseudomonadota</taxon>
        <taxon>Alphaproteobacteria</taxon>
        <taxon>Hyphomicrobiales</taxon>
        <taxon>Nitrobacteraceae</taxon>
        <taxon>Bradyrhizobium</taxon>
    </lineage>
</organism>
<dbReference type="RefSeq" id="WP_237868911.1">
    <property type="nucleotide sequence ID" value="NZ_JAKLTY010000004.1"/>
</dbReference>
<evidence type="ECO:0000313" key="1">
    <source>
        <dbReference type="EMBL" id="MCG2626515.1"/>
    </source>
</evidence>
<accession>A0A9X1RA69</accession>
<gene>
    <name evidence="2" type="ORF">L6637_02045</name>
    <name evidence="1" type="ORF">L6654_07750</name>
</gene>
<dbReference type="EMBL" id="JAKLUA010000001">
    <property type="protein sequence ID" value="MCG2665712.1"/>
    <property type="molecule type" value="Genomic_DNA"/>
</dbReference>
<reference evidence="1" key="1">
    <citation type="submission" date="2022-01" db="EMBL/GenBank/DDBJ databases">
        <title>Genome sequnece data of strain Bradyrhizobium sp. nov.</title>
        <authorList>
            <person name="Zhang J."/>
        </authorList>
    </citation>
    <scope>NUCLEOTIDE SEQUENCE</scope>
    <source>
        <strain evidence="2">WYCCWR 12774</strain>
        <strain evidence="1">WYCCWR 13023</strain>
    </source>
</reference>
<comment type="caution">
    <text evidence="1">The sequence shown here is derived from an EMBL/GenBank/DDBJ whole genome shotgun (WGS) entry which is preliminary data.</text>
</comment>